<dbReference type="Proteomes" id="UP000198432">
    <property type="component" value="Unassembled WGS sequence"/>
</dbReference>
<dbReference type="PROSITE" id="PS51257">
    <property type="entry name" value="PROKAR_LIPOPROTEIN"/>
    <property type="match status" value="1"/>
</dbReference>
<evidence type="ECO:0008006" key="4">
    <source>
        <dbReference type="Google" id="ProtNLM"/>
    </source>
</evidence>
<evidence type="ECO:0000256" key="1">
    <source>
        <dbReference type="SAM" id="SignalP"/>
    </source>
</evidence>
<dbReference type="OrthoDB" id="839085at2"/>
<reference evidence="3" key="1">
    <citation type="submission" date="2017-06" db="EMBL/GenBank/DDBJ databases">
        <authorList>
            <person name="Varghese N."/>
            <person name="Submissions S."/>
        </authorList>
    </citation>
    <scope>NUCLEOTIDE SEQUENCE [LARGE SCALE GENOMIC DNA]</scope>
    <source>
        <strain evidence="3">NKM1</strain>
    </source>
</reference>
<dbReference type="AlphaFoldDB" id="A0A239D6K5"/>
<name>A0A239D6K5_9BACT</name>
<sequence length="105" mass="11783">MKNLKPLALLMLFLIPFLYSCQEETDVVESGVYEGTIAEVEADKSEIYVETAEGQLLELYFTDNTVLTRNGEEVAFDQLAEGGRVEVEVEKVGQRLDPIAVRILE</sequence>
<dbReference type="RefSeq" id="WP_089318255.1">
    <property type="nucleotide sequence ID" value="NZ_FZOQ01000004.1"/>
</dbReference>
<protein>
    <recommendedName>
        <fullName evidence="4">DUF5666 domain-containing protein</fullName>
    </recommendedName>
</protein>
<keyword evidence="1" id="KW-0732">Signal</keyword>
<dbReference type="EMBL" id="FZOQ01000004">
    <property type="protein sequence ID" value="SNS27494.1"/>
    <property type="molecule type" value="Genomic_DNA"/>
</dbReference>
<feature type="chain" id="PRO_5013189894" description="DUF5666 domain-containing protein" evidence="1">
    <location>
        <begin position="22"/>
        <end position="105"/>
    </location>
</feature>
<evidence type="ECO:0000313" key="3">
    <source>
        <dbReference type="Proteomes" id="UP000198432"/>
    </source>
</evidence>
<proteinExistence type="predicted"/>
<gene>
    <name evidence="2" type="ORF">SAMN06296052_10464</name>
</gene>
<feature type="signal peptide" evidence="1">
    <location>
        <begin position="1"/>
        <end position="21"/>
    </location>
</feature>
<evidence type="ECO:0000313" key="2">
    <source>
        <dbReference type="EMBL" id="SNS27494.1"/>
    </source>
</evidence>
<keyword evidence="3" id="KW-1185">Reference proteome</keyword>
<accession>A0A239D6K5</accession>
<organism evidence="2 3">
    <name type="scientific">Pontibacter ummariensis</name>
    <dbReference type="NCBI Taxonomy" id="1610492"/>
    <lineage>
        <taxon>Bacteria</taxon>
        <taxon>Pseudomonadati</taxon>
        <taxon>Bacteroidota</taxon>
        <taxon>Cytophagia</taxon>
        <taxon>Cytophagales</taxon>
        <taxon>Hymenobacteraceae</taxon>
        <taxon>Pontibacter</taxon>
    </lineage>
</organism>